<dbReference type="Gene3D" id="3.90.180.10">
    <property type="entry name" value="Medium-chain alcohol dehydrogenases, catalytic domain"/>
    <property type="match status" value="1"/>
</dbReference>
<dbReference type="HOGENOM" id="CLU_026673_26_3_0"/>
<dbReference type="STRING" id="526218.Sterm_1307"/>
<dbReference type="InterPro" id="IPR020843">
    <property type="entry name" value="ER"/>
</dbReference>
<organism evidence="2 3">
    <name type="scientific">Sebaldella termitidis (strain ATCC 33386 / NCTC 11300)</name>
    <dbReference type="NCBI Taxonomy" id="526218"/>
    <lineage>
        <taxon>Bacteria</taxon>
        <taxon>Fusobacteriati</taxon>
        <taxon>Fusobacteriota</taxon>
        <taxon>Fusobacteriia</taxon>
        <taxon>Fusobacteriales</taxon>
        <taxon>Leptotrichiaceae</taxon>
        <taxon>Sebaldella</taxon>
    </lineage>
</organism>
<dbReference type="InterPro" id="IPR014188">
    <property type="entry name" value="Acrylyl-CoA_reductase_AcuI"/>
</dbReference>
<feature type="domain" description="Enoyl reductase (ER)" evidence="1">
    <location>
        <begin position="18"/>
        <end position="329"/>
    </location>
</feature>
<dbReference type="Pfam" id="PF00107">
    <property type="entry name" value="ADH_zinc_N"/>
    <property type="match status" value="1"/>
</dbReference>
<dbReference type="InterPro" id="IPR011032">
    <property type="entry name" value="GroES-like_sf"/>
</dbReference>
<dbReference type="InterPro" id="IPR036291">
    <property type="entry name" value="NAD(P)-bd_dom_sf"/>
</dbReference>
<accession>D1AHD9</accession>
<dbReference type="AlphaFoldDB" id="D1AHD9"/>
<name>D1AHD9_SEBTE</name>
<dbReference type="InterPro" id="IPR013149">
    <property type="entry name" value="ADH-like_C"/>
</dbReference>
<evidence type="ECO:0000313" key="2">
    <source>
        <dbReference type="EMBL" id="ACZ08173.1"/>
    </source>
</evidence>
<sequence>MKINTFKAIVVSEAHNGKFDINIVNKNFNEIEDSNIIINVKYSSLNYKDALSSQGNRGVTRKFPHTPGIDAAGVIVKSNYPDFKIGDKVLITGYDFGMNTSGGYSQYISVPKEWILKLPDNFSLRDSMIYGTAGLTAGLSVYQLIKSGITPDLGNILVTGSTGGVGSLAITILNSLGYTVTALTGKKETRDFLLKLGANEVIYREDFNINSEKPLLKEIYSGVIDTVGGETLSNAIKSTKYGGIVTCCGNVSSHKLSSSIYPFILRGVSLIGIDSVQCSTDLRKEIWNKLSKEWKNSSIENLVQEISMEELVISLKNFLFEDHTGRKIVNLDK</sequence>
<gene>
    <name evidence="2" type="ordered locus">Sterm_1307</name>
</gene>
<protein>
    <submittedName>
        <fullName evidence="2">Quinone oxidoreductase, YhdH/YhfP family</fullName>
    </submittedName>
</protein>
<dbReference type="Proteomes" id="UP000000845">
    <property type="component" value="Chromosome"/>
</dbReference>
<dbReference type="Gene3D" id="3.40.50.720">
    <property type="entry name" value="NAD(P)-binding Rossmann-like Domain"/>
    <property type="match status" value="1"/>
</dbReference>
<reference evidence="2 3" key="2">
    <citation type="journal article" date="2010" name="Stand. Genomic Sci.">
        <title>Complete genome sequence of Sebaldella termitidis type strain (NCTC 11300).</title>
        <authorList>
            <person name="Harmon-Smith M."/>
            <person name="Celia L."/>
            <person name="Chertkov O."/>
            <person name="Lapidus A."/>
            <person name="Copeland A."/>
            <person name="Glavina Del Rio T."/>
            <person name="Nolan M."/>
            <person name="Lucas S."/>
            <person name="Tice H."/>
            <person name="Cheng J.F."/>
            <person name="Han C."/>
            <person name="Detter J.C."/>
            <person name="Bruce D."/>
            <person name="Goodwin L."/>
            <person name="Pitluck S."/>
            <person name="Pati A."/>
            <person name="Liolios K."/>
            <person name="Ivanova N."/>
            <person name="Mavromatis K."/>
            <person name="Mikhailova N."/>
            <person name="Chen A."/>
            <person name="Palaniappan K."/>
            <person name="Land M."/>
            <person name="Hauser L."/>
            <person name="Chang Y.J."/>
            <person name="Jeffries C.D."/>
            <person name="Brettin T."/>
            <person name="Goker M."/>
            <person name="Beck B."/>
            <person name="Bristow J."/>
            <person name="Eisen J.A."/>
            <person name="Markowitz V."/>
            <person name="Hugenholtz P."/>
            <person name="Kyrpides N.C."/>
            <person name="Klenk H.P."/>
            <person name="Chen F."/>
        </authorList>
    </citation>
    <scope>NUCLEOTIDE SEQUENCE [LARGE SCALE GENOMIC DNA]</scope>
    <source>
        <strain evidence="3">ATCC 33386 / NCTC 11300</strain>
    </source>
</reference>
<dbReference type="PANTHER" id="PTHR43677:SF1">
    <property type="entry name" value="ACRYLYL-COA REDUCTASE ACUI-RELATED"/>
    <property type="match status" value="1"/>
</dbReference>
<dbReference type="EMBL" id="CP001739">
    <property type="protein sequence ID" value="ACZ08173.1"/>
    <property type="molecule type" value="Genomic_DNA"/>
</dbReference>
<dbReference type="InterPro" id="IPR013154">
    <property type="entry name" value="ADH-like_N"/>
</dbReference>
<dbReference type="CDD" id="cd05280">
    <property type="entry name" value="MDR_yhdh_yhfp"/>
    <property type="match status" value="1"/>
</dbReference>
<dbReference type="SMART" id="SM00829">
    <property type="entry name" value="PKS_ER"/>
    <property type="match status" value="1"/>
</dbReference>
<dbReference type="KEGG" id="str:Sterm_1307"/>
<dbReference type="InterPro" id="IPR051397">
    <property type="entry name" value="Zn-ADH-like_protein"/>
</dbReference>
<dbReference type="PANTHER" id="PTHR43677">
    <property type="entry name" value="SHORT-CHAIN DEHYDROGENASE/REDUCTASE"/>
    <property type="match status" value="1"/>
</dbReference>
<dbReference type="SUPFAM" id="SSF50129">
    <property type="entry name" value="GroES-like"/>
    <property type="match status" value="1"/>
</dbReference>
<proteinExistence type="predicted"/>
<dbReference type="RefSeq" id="WP_012860769.1">
    <property type="nucleotide sequence ID" value="NC_013517.1"/>
</dbReference>
<dbReference type="eggNOG" id="COG0604">
    <property type="taxonomic scope" value="Bacteria"/>
</dbReference>
<reference evidence="3" key="1">
    <citation type="submission" date="2009-09" db="EMBL/GenBank/DDBJ databases">
        <title>The complete chromosome of Sebaldella termitidis ATCC 33386.</title>
        <authorList>
            <consortium name="US DOE Joint Genome Institute (JGI-PGF)"/>
            <person name="Lucas S."/>
            <person name="Copeland A."/>
            <person name="Lapidus A."/>
            <person name="Glavina del Rio T."/>
            <person name="Dalin E."/>
            <person name="Tice H."/>
            <person name="Bruce D."/>
            <person name="Goodwin L."/>
            <person name="Pitluck S."/>
            <person name="Kyrpides N."/>
            <person name="Mavromatis K."/>
            <person name="Ivanova N."/>
            <person name="Mikhailova N."/>
            <person name="Sims D."/>
            <person name="Meincke L."/>
            <person name="Brettin T."/>
            <person name="Detter J.C."/>
            <person name="Han C."/>
            <person name="Larimer F."/>
            <person name="Land M."/>
            <person name="Hauser L."/>
            <person name="Markowitz V."/>
            <person name="Cheng J.F."/>
            <person name="Hugenholtz P."/>
            <person name="Woyke T."/>
            <person name="Wu D."/>
            <person name="Eisen J.A."/>
        </authorList>
    </citation>
    <scope>NUCLEOTIDE SEQUENCE [LARGE SCALE GENOMIC DNA]</scope>
    <source>
        <strain evidence="3">ATCC 33386 / NCTC 11300</strain>
    </source>
</reference>
<dbReference type="Pfam" id="PF08240">
    <property type="entry name" value="ADH_N"/>
    <property type="match status" value="1"/>
</dbReference>
<keyword evidence="3" id="KW-1185">Reference proteome</keyword>
<dbReference type="GO" id="GO:0043957">
    <property type="term" value="F:acryloyl-CoA reductase (NADPH) activity"/>
    <property type="evidence" value="ECO:0007669"/>
    <property type="project" value="TreeGrafter"/>
</dbReference>
<evidence type="ECO:0000259" key="1">
    <source>
        <dbReference type="SMART" id="SM00829"/>
    </source>
</evidence>
<evidence type="ECO:0000313" key="3">
    <source>
        <dbReference type="Proteomes" id="UP000000845"/>
    </source>
</evidence>
<dbReference type="NCBIfam" id="TIGR02823">
    <property type="entry name" value="oxido_YhdH"/>
    <property type="match status" value="1"/>
</dbReference>
<dbReference type="SUPFAM" id="SSF51735">
    <property type="entry name" value="NAD(P)-binding Rossmann-fold domains"/>
    <property type="match status" value="1"/>
</dbReference>